<dbReference type="HOGENOM" id="CLU_2300304_0_0_12"/>
<sequence>MIFNIFGFALLLFSFSYVFNRIFSGALSLFLYPIFVILFFKVYNLYAIEFPGSLNLIVGENVISNYLPFIFCVLTFFSTYLISFIFRYIEIGEGFDNSLH</sequence>
<accession>W5SZP7</accession>
<evidence type="ECO:0000256" key="1">
    <source>
        <dbReference type="SAM" id="Phobius"/>
    </source>
</evidence>
<dbReference type="Proteomes" id="UP000019330">
    <property type="component" value="Chromosome"/>
</dbReference>
<dbReference type="AlphaFoldDB" id="W5SZP7"/>
<dbReference type="STRING" id="1313292.BCO_0079700"/>
<reference evidence="2" key="1">
    <citation type="submission" date="2013-04" db="EMBL/GenBank/DDBJ databases">
        <title>Comparative Genomics of Relapsing Fever Spirochetes.</title>
        <authorList>
            <person name="Schwan T.G."/>
            <person name="Raffel S.J."/>
            <person name="Porcella S.F."/>
            <person name="Martens C.A."/>
            <person name="Bruno D.P."/>
            <person name="Ricklefs S.M."/>
            <person name="Barbian K.B."/>
        </authorList>
    </citation>
    <scope>NUCLEOTIDE SEQUENCE [LARGE SCALE GENOMIC DNA]</scope>
    <source>
        <strain evidence="2">Co53</strain>
    </source>
</reference>
<gene>
    <name evidence="2" type="ORF">BCO_0079700</name>
</gene>
<evidence type="ECO:0000313" key="2">
    <source>
        <dbReference type="EMBL" id="AHH10526.1"/>
    </source>
</evidence>
<dbReference type="EMBL" id="CP005745">
    <property type="protein sequence ID" value="AHH10526.1"/>
    <property type="molecule type" value="Genomic_DNA"/>
</dbReference>
<keyword evidence="1" id="KW-0472">Membrane</keyword>
<organism evidence="2 3">
    <name type="scientific">Borrelia coriaceae ATCC 43381</name>
    <dbReference type="NCBI Taxonomy" id="1408429"/>
    <lineage>
        <taxon>Bacteria</taxon>
        <taxon>Pseudomonadati</taxon>
        <taxon>Spirochaetota</taxon>
        <taxon>Spirochaetia</taxon>
        <taxon>Spirochaetales</taxon>
        <taxon>Borreliaceae</taxon>
        <taxon>Borrelia</taxon>
    </lineage>
</organism>
<dbReference type="PATRIC" id="fig|1313292.3.peg.376"/>
<protein>
    <submittedName>
        <fullName evidence="2">Uncharacterized protein</fullName>
    </submittedName>
</protein>
<feature type="transmembrane region" description="Helical" evidence="1">
    <location>
        <begin position="69"/>
        <end position="89"/>
    </location>
</feature>
<feature type="transmembrane region" description="Helical" evidence="1">
    <location>
        <begin position="30"/>
        <end position="48"/>
    </location>
</feature>
<name>W5SZP7_9SPIR</name>
<keyword evidence="3" id="KW-1185">Reference proteome</keyword>
<evidence type="ECO:0000313" key="3">
    <source>
        <dbReference type="Proteomes" id="UP000019330"/>
    </source>
</evidence>
<proteinExistence type="predicted"/>
<keyword evidence="1" id="KW-1133">Transmembrane helix</keyword>
<keyword evidence="1" id="KW-0812">Transmembrane</keyword>